<sequence length="116" mass="13046">MKEMSKRTLVDKMREEAERTMAETLGKEMKEEGTQVDIKNLQMAEMDIDFSSAEGTMGEETNEDGAEVDIDFSSVKVMVTEKVDEEIKEDGADMDTNNPAEEEPFGNYLPCDSNYA</sequence>
<reference evidence="3" key="1">
    <citation type="journal article" date="2011" name="Nature">
        <title>Genome sequence and analysis of the tuber crop potato.</title>
        <authorList>
            <consortium name="The Potato Genome Sequencing Consortium"/>
        </authorList>
    </citation>
    <scope>NUCLEOTIDE SEQUENCE [LARGE SCALE GENOMIC DNA]</scope>
    <source>
        <strain evidence="3">cv. DM1-3 516 R44</strain>
    </source>
</reference>
<dbReference type="InParanoid" id="M1DU57"/>
<dbReference type="Proteomes" id="UP000011115">
    <property type="component" value="Unassembled WGS sequence"/>
</dbReference>
<feature type="region of interest" description="Disordered" evidence="1">
    <location>
        <begin position="86"/>
        <end position="116"/>
    </location>
</feature>
<name>M1DU57_SOLTU</name>
<evidence type="ECO:0000313" key="3">
    <source>
        <dbReference type="Proteomes" id="UP000011115"/>
    </source>
</evidence>
<dbReference type="AlphaFoldDB" id="M1DU57"/>
<proteinExistence type="predicted"/>
<evidence type="ECO:0000313" key="2">
    <source>
        <dbReference type="EnsemblPlants" id="PGSC0003DMT400094441"/>
    </source>
</evidence>
<dbReference type="Gramene" id="PGSC0003DMT400094441">
    <property type="protein sequence ID" value="PGSC0003DMT400094441"/>
    <property type="gene ID" value="PGSC0003DMG400044012"/>
</dbReference>
<reference evidence="2" key="2">
    <citation type="submission" date="2015-06" db="UniProtKB">
        <authorList>
            <consortium name="EnsemblPlants"/>
        </authorList>
    </citation>
    <scope>IDENTIFICATION</scope>
    <source>
        <strain evidence="2">DM1-3 516 R44</strain>
    </source>
</reference>
<dbReference type="EnsemblPlants" id="PGSC0003DMT400094441">
    <property type="protein sequence ID" value="PGSC0003DMT400094441"/>
    <property type="gene ID" value="PGSC0003DMG400044012"/>
</dbReference>
<evidence type="ECO:0000256" key="1">
    <source>
        <dbReference type="SAM" id="MobiDB-lite"/>
    </source>
</evidence>
<accession>M1DU57</accession>
<keyword evidence="3" id="KW-1185">Reference proteome</keyword>
<dbReference type="HOGENOM" id="CLU_2101243_0_0_1"/>
<dbReference type="OMA" id="NNPMEMT"/>
<dbReference type="PaxDb" id="4113-PGSC0003DMT400094441"/>
<organism evidence="2 3">
    <name type="scientific">Solanum tuberosum</name>
    <name type="common">Potato</name>
    <dbReference type="NCBI Taxonomy" id="4113"/>
    <lineage>
        <taxon>Eukaryota</taxon>
        <taxon>Viridiplantae</taxon>
        <taxon>Streptophyta</taxon>
        <taxon>Embryophyta</taxon>
        <taxon>Tracheophyta</taxon>
        <taxon>Spermatophyta</taxon>
        <taxon>Magnoliopsida</taxon>
        <taxon>eudicotyledons</taxon>
        <taxon>Gunneridae</taxon>
        <taxon>Pentapetalae</taxon>
        <taxon>asterids</taxon>
        <taxon>lamiids</taxon>
        <taxon>Solanales</taxon>
        <taxon>Solanaceae</taxon>
        <taxon>Solanoideae</taxon>
        <taxon>Solaneae</taxon>
        <taxon>Solanum</taxon>
    </lineage>
</organism>
<protein>
    <submittedName>
        <fullName evidence="2">Extensin</fullName>
    </submittedName>
</protein>